<dbReference type="EMBL" id="GEFM01001079">
    <property type="protein sequence ID" value="JAP74717.1"/>
    <property type="molecule type" value="mRNA"/>
</dbReference>
<evidence type="ECO:0000259" key="1">
    <source>
        <dbReference type="Pfam" id="PF05699"/>
    </source>
</evidence>
<dbReference type="Pfam" id="PF05699">
    <property type="entry name" value="Dimer_Tnp_hAT"/>
    <property type="match status" value="1"/>
</dbReference>
<proteinExistence type="evidence at transcript level"/>
<sequence>MQLLHERKLVHVFPNLSIALRIYLSIPVANCESGRSFSKLLLIKNRLRSDILDGKHNLLAMMSIESDFLHDLSFEQTISDIAKAQARKMQF</sequence>
<dbReference type="PANTHER" id="PTHR45749:SF21">
    <property type="entry name" value="DUF4371 DOMAIN-CONTAINING PROTEIN"/>
    <property type="match status" value="1"/>
</dbReference>
<feature type="domain" description="HAT C-terminal dimerisation" evidence="1">
    <location>
        <begin position="12"/>
        <end position="67"/>
    </location>
</feature>
<evidence type="ECO:0000313" key="2">
    <source>
        <dbReference type="EMBL" id="JAP74717.1"/>
    </source>
</evidence>
<dbReference type="InterPro" id="IPR008906">
    <property type="entry name" value="HATC_C_dom"/>
</dbReference>
<dbReference type="PANTHER" id="PTHR45749">
    <property type="match status" value="1"/>
</dbReference>
<reference evidence="2" key="1">
    <citation type="submission" date="2016-02" db="EMBL/GenBank/DDBJ databases">
        <title>RNAseq analyses of the midgut from blood- or serum-fed Ixodes ricinus ticks.</title>
        <authorList>
            <person name="Perner J."/>
            <person name="Provaznik J."/>
            <person name="Schrenkova J."/>
            <person name="Urbanova V."/>
            <person name="Ribeiro J.M."/>
            <person name="Kopacek P."/>
        </authorList>
    </citation>
    <scope>NUCLEOTIDE SEQUENCE</scope>
    <source>
        <tissue evidence="2">Gut</tissue>
    </source>
</reference>
<accession>A0A131Y7A9</accession>
<organism evidence="2">
    <name type="scientific">Ixodes ricinus</name>
    <name type="common">Common tick</name>
    <name type="synonym">Acarus ricinus</name>
    <dbReference type="NCBI Taxonomy" id="34613"/>
    <lineage>
        <taxon>Eukaryota</taxon>
        <taxon>Metazoa</taxon>
        <taxon>Ecdysozoa</taxon>
        <taxon>Arthropoda</taxon>
        <taxon>Chelicerata</taxon>
        <taxon>Arachnida</taxon>
        <taxon>Acari</taxon>
        <taxon>Parasitiformes</taxon>
        <taxon>Ixodida</taxon>
        <taxon>Ixodoidea</taxon>
        <taxon>Ixodidae</taxon>
        <taxon>Ixodinae</taxon>
        <taxon>Ixodes</taxon>
    </lineage>
</organism>
<protein>
    <submittedName>
        <fullName evidence="2">Putative hat family dimerization domain protein</fullName>
    </submittedName>
</protein>
<name>A0A131Y7A9_IXORI</name>
<dbReference type="AlphaFoldDB" id="A0A131Y7A9"/>
<dbReference type="GO" id="GO:0046983">
    <property type="term" value="F:protein dimerization activity"/>
    <property type="evidence" value="ECO:0007669"/>
    <property type="project" value="InterPro"/>
</dbReference>